<keyword evidence="10 13" id="KW-0472">Membrane</keyword>
<dbReference type="GO" id="GO:0005789">
    <property type="term" value="C:endoplasmic reticulum membrane"/>
    <property type="evidence" value="ECO:0007669"/>
    <property type="project" value="TreeGrafter"/>
</dbReference>
<dbReference type="Proteomes" id="UP000015453">
    <property type="component" value="Unassembled WGS sequence"/>
</dbReference>
<evidence type="ECO:0000256" key="1">
    <source>
        <dbReference type="ARBA" id="ARBA00004141"/>
    </source>
</evidence>
<proteinExistence type="inferred from homology"/>
<evidence type="ECO:0000256" key="4">
    <source>
        <dbReference type="ARBA" id="ARBA00022516"/>
    </source>
</evidence>
<evidence type="ECO:0000313" key="14">
    <source>
        <dbReference type="EMBL" id="EPS60638.1"/>
    </source>
</evidence>
<keyword evidence="6 13" id="KW-0812">Transmembrane</keyword>
<comment type="similarity">
    <text evidence="2">Belongs to the ELO family.</text>
</comment>
<keyword evidence="11" id="KW-0275">Fatty acid biosynthesis</keyword>
<dbReference type="PANTHER" id="PTHR11157">
    <property type="entry name" value="FATTY ACID ACYL TRANSFERASE-RELATED"/>
    <property type="match status" value="1"/>
</dbReference>
<dbReference type="PANTHER" id="PTHR11157:SF134">
    <property type="entry name" value="ELONGATION OF FATTY ACIDS PROTEIN 1-RELATED"/>
    <property type="match status" value="1"/>
</dbReference>
<organism evidence="14 15">
    <name type="scientific">Genlisea aurea</name>
    <dbReference type="NCBI Taxonomy" id="192259"/>
    <lineage>
        <taxon>Eukaryota</taxon>
        <taxon>Viridiplantae</taxon>
        <taxon>Streptophyta</taxon>
        <taxon>Embryophyta</taxon>
        <taxon>Tracheophyta</taxon>
        <taxon>Spermatophyta</taxon>
        <taxon>Magnoliopsida</taxon>
        <taxon>eudicotyledons</taxon>
        <taxon>Gunneridae</taxon>
        <taxon>Pentapetalae</taxon>
        <taxon>asterids</taxon>
        <taxon>lamiids</taxon>
        <taxon>Lamiales</taxon>
        <taxon>Lentibulariaceae</taxon>
        <taxon>Genlisea</taxon>
    </lineage>
</organism>
<dbReference type="GO" id="GO:0009922">
    <property type="term" value="F:fatty acid elongase activity"/>
    <property type="evidence" value="ECO:0007669"/>
    <property type="project" value="UniProtKB-EC"/>
</dbReference>
<comment type="catalytic activity">
    <reaction evidence="12">
        <text>a very-long-chain acyl-CoA + malonyl-CoA + H(+) = a very-long-chain 3-oxoacyl-CoA + CO2 + CoA</text>
        <dbReference type="Rhea" id="RHEA:32727"/>
        <dbReference type="ChEBI" id="CHEBI:15378"/>
        <dbReference type="ChEBI" id="CHEBI:16526"/>
        <dbReference type="ChEBI" id="CHEBI:57287"/>
        <dbReference type="ChEBI" id="CHEBI:57384"/>
        <dbReference type="ChEBI" id="CHEBI:90725"/>
        <dbReference type="ChEBI" id="CHEBI:90736"/>
        <dbReference type="EC" id="2.3.1.199"/>
    </reaction>
</comment>
<keyword evidence="15" id="KW-1185">Reference proteome</keyword>
<feature type="transmembrane region" description="Helical" evidence="13">
    <location>
        <begin position="236"/>
        <end position="256"/>
    </location>
</feature>
<evidence type="ECO:0000256" key="6">
    <source>
        <dbReference type="ARBA" id="ARBA00022692"/>
    </source>
</evidence>
<gene>
    <name evidence="14" type="ORF">M569_14167</name>
</gene>
<evidence type="ECO:0000256" key="5">
    <source>
        <dbReference type="ARBA" id="ARBA00022679"/>
    </source>
</evidence>
<evidence type="ECO:0000256" key="7">
    <source>
        <dbReference type="ARBA" id="ARBA00022832"/>
    </source>
</evidence>
<dbReference type="EMBL" id="AUSU01007407">
    <property type="protein sequence ID" value="EPS60638.1"/>
    <property type="molecule type" value="Genomic_DNA"/>
</dbReference>
<accession>S8DCV4</accession>
<name>S8DCV4_9LAMI</name>
<dbReference type="PROSITE" id="PS01188">
    <property type="entry name" value="ELO"/>
    <property type="match status" value="1"/>
</dbReference>
<evidence type="ECO:0000256" key="13">
    <source>
        <dbReference type="SAM" id="Phobius"/>
    </source>
</evidence>
<keyword evidence="5" id="KW-0808">Transferase</keyword>
<sequence>MGTGVRYWLVHQPLISQYEWKLYQTPGATPRFVAITVAVYLALTLTLLLLHRFVAITVSSATVRRLSALHSLALCLLSIVMAVGTLLSVLHDTPPGNPIWAICFPVGETPPRGATFFWAHVFYFSKILEFVDTLLILLGDSRNRRLSFLHVYHHAAVVVLCYLWLAKVQSLFPVALVANAAVHVLMYGYYFLCAVGRRPAWKRLVTNVQILQFLFSFAISGRMLHEHFFGSGCEGFQSWCFNAVFNASLLILFFDFHSKSYAQKTRPASEKLKSI</sequence>
<feature type="transmembrane region" description="Helical" evidence="13">
    <location>
        <begin position="117"/>
        <end position="139"/>
    </location>
</feature>
<feature type="transmembrane region" description="Helical" evidence="13">
    <location>
        <begin position="32"/>
        <end position="54"/>
    </location>
</feature>
<evidence type="ECO:0000313" key="15">
    <source>
        <dbReference type="Proteomes" id="UP000015453"/>
    </source>
</evidence>
<keyword evidence="7" id="KW-0276">Fatty acid metabolism</keyword>
<dbReference type="GO" id="GO:0030148">
    <property type="term" value="P:sphingolipid biosynthetic process"/>
    <property type="evidence" value="ECO:0007669"/>
    <property type="project" value="TreeGrafter"/>
</dbReference>
<evidence type="ECO:0000256" key="11">
    <source>
        <dbReference type="ARBA" id="ARBA00023160"/>
    </source>
</evidence>
<keyword evidence="4" id="KW-0444">Lipid biosynthesis</keyword>
<dbReference type="InterPro" id="IPR002076">
    <property type="entry name" value="ELO_fam"/>
</dbReference>
<dbReference type="GO" id="GO:0034626">
    <property type="term" value="P:fatty acid elongation, polyunsaturated fatty acid"/>
    <property type="evidence" value="ECO:0007669"/>
    <property type="project" value="TreeGrafter"/>
</dbReference>
<evidence type="ECO:0000256" key="3">
    <source>
        <dbReference type="ARBA" id="ARBA00012307"/>
    </source>
</evidence>
<comment type="caution">
    <text evidence="14">The sequence shown here is derived from an EMBL/GenBank/DDBJ whole genome shotgun (WGS) entry which is preliminary data.</text>
</comment>
<keyword evidence="8 13" id="KW-1133">Transmembrane helix</keyword>
<feature type="transmembrane region" description="Helical" evidence="13">
    <location>
        <begin position="146"/>
        <end position="165"/>
    </location>
</feature>
<feature type="transmembrane region" description="Helical" evidence="13">
    <location>
        <begin position="171"/>
        <end position="192"/>
    </location>
</feature>
<dbReference type="InterPro" id="IPR030457">
    <property type="entry name" value="ELO_CS"/>
</dbReference>
<dbReference type="GO" id="GO:0042761">
    <property type="term" value="P:very long-chain fatty acid biosynthetic process"/>
    <property type="evidence" value="ECO:0007669"/>
    <property type="project" value="TreeGrafter"/>
</dbReference>
<evidence type="ECO:0000256" key="9">
    <source>
        <dbReference type="ARBA" id="ARBA00023098"/>
    </source>
</evidence>
<dbReference type="OrthoDB" id="434092at2759"/>
<evidence type="ECO:0000256" key="2">
    <source>
        <dbReference type="ARBA" id="ARBA00007263"/>
    </source>
</evidence>
<dbReference type="Pfam" id="PF01151">
    <property type="entry name" value="ELO"/>
    <property type="match status" value="1"/>
</dbReference>
<reference evidence="14 15" key="1">
    <citation type="journal article" date="2013" name="BMC Genomics">
        <title>The miniature genome of a carnivorous plant Genlisea aurea contains a low number of genes and short non-coding sequences.</title>
        <authorList>
            <person name="Leushkin E.V."/>
            <person name="Sutormin R.A."/>
            <person name="Nabieva E.R."/>
            <person name="Penin A.A."/>
            <person name="Kondrashov A.S."/>
            <person name="Logacheva M.D."/>
        </authorList>
    </citation>
    <scope>NUCLEOTIDE SEQUENCE [LARGE SCALE GENOMIC DNA]</scope>
</reference>
<evidence type="ECO:0000256" key="10">
    <source>
        <dbReference type="ARBA" id="ARBA00023136"/>
    </source>
</evidence>
<dbReference type="GO" id="GO:0034625">
    <property type="term" value="P:fatty acid elongation, monounsaturated fatty acid"/>
    <property type="evidence" value="ECO:0007669"/>
    <property type="project" value="TreeGrafter"/>
</dbReference>
<keyword evidence="9" id="KW-0443">Lipid metabolism</keyword>
<evidence type="ECO:0000256" key="8">
    <source>
        <dbReference type="ARBA" id="ARBA00022989"/>
    </source>
</evidence>
<evidence type="ECO:0000256" key="12">
    <source>
        <dbReference type="ARBA" id="ARBA00047375"/>
    </source>
</evidence>
<dbReference type="GO" id="GO:0019367">
    <property type="term" value="P:fatty acid elongation, saturated fatty acid"/>
    <property type="evidence" value="ECO:0007669"/>
    <property type="project" value="TreeGrafter"/>
</dbReference>
<comment type="subcellular location">
    <subcellularLocation>
        <location evidence="1">Membrane</location>
        <topology evidence="1">Multi-pass membrane protein</topology>
    </subcellularLocation>
</comment>
<protein>
    <recommendedName>
        <fullName evidence="3">very-long-chain 3-oxoacyl-CoA synthase</fullName>
        <ecNumber evidence="3">2.3.1.199</ecNumber>
    </recommendedName>
</protein>
<feature type="transmembrane region" description="Helical" evidence="13">
    <location>
        <begin position="66"/>
        <end position="90"/>
    </location>
</feature>
<dbReference type="EC" id="2.3.1.199" evidence="3"/>
<feature type="transmembrane region" description="Helical" evidence="13">
    <location>
        <begin position="204"/>
        <end position="224"/>
    </location>
</feature>
<dbReference type="AlphaFoldDB" id="S8DCV4"/>